<sequence>MAVFRDTFDLNHRHAYAMGKNYDRIAGICFPPKGARQLTILL</sequence>
<evidence type="ECO:0000313" key="2">
    <source>
        <dbReference type="Proteomes" id="UP000003477"/>
    </source>
</evidence>
<comment type="caution">
    <text evidence="1">The sequence shown here is derived from an EMBL/GenBank/DDBJ whole genome shotgun (WGS) entry which is preliminary data.</text>
</comment>
<evidence type="ECO:0000313" key="1">
    <source>
        <dbReference type="EMBL" id="EHJ13375.1"/>
    </source>
</evidence>
<dbReference type="EMBL" id="AESD01000300">
    <property type="protein sequence ID" value="EHJ13375.1"/>
    <property type="molecule type" value="Genomic_DNA"/>
</dbReference>
<gene>
    <name evidence="1" type="ORF">CWATWH0003_1935a1</name>
</gene>
<dbReference type="AlphaFoldDB" id="G5J357"/>
<accession>G5J357</accession>
<protein>
    <submittedName>
        <fullName evidence="1">Uncharacterized protein</fullName>
    </submittedName>
</protein>
<reference evidence="1 2" key="1">
    <citation type="journal article" date="2011" name="Front. Microbiol.">
        <title>Two Strains of Crocosphaera watsonii with Highly Conserved Genomes are Distinguished by Strain-Specific Features.</title>
        <authorList>
            <person name="Bench S.R."/>
            <person name="Ilikchyan I.N."/>
            <person name="Tripp H.J."/>
            <person name="Zehr J.P."/>
        </authorList>
    </citation>
    <scope>NUCLEOTIDE SEQUENCE [LARGE SCALE GENOMIC DNA]</scope>
    <source>
        <strain evidence="1 2">WH 0003</strain>
    </source>
</reference>
<dbReference type="Proteomes" id="UP000003477">
    <property type="component" value="Unassembled WGS sequence"/>
</dbReference>
<proteinExistence type="predicted"/>
<name>G5J357_CROWT</name>
<organism evidence="1 2">
    <name type="scientific">Crocosphaera watsonii WH 0003</name>
    <dbReference type="NCBI Taxonomy" id="423471"/>
    <lineage>
        <taxon>Bacteria</taxon>
        <taxon>Bacillati</taxon>
        <taxon>Cyanobacteriota</taxon>
        <taxon>Cyanophyceae</taxon>
        <taxon>Oscillatoriophycideae</taxon>
        <taxon>Chroococcales</taxon>
        <taxon>Aphanothecaceae</taxon>
        <taxon>Crocosphaera</taxon>
    </lineage>
</organism>